<dbReference type="PANTHER" id="PTHR46072:SF4">
    <property type="entry name" value="AMIDASE C550.07-RELATED"/>
    <property type="match status" value="1"/>
</dbReference>
<sequence length="559" mass="60850">MLFSHSTDTTTDAAKFKLWESKIADYRKKLAAGVQDPYKLPDAEVPLKDVLDAGINAIEVVEKALLAKEKELTELEGVALAAKIASGKVSAVEAFEAYAKRAVIAHQLTNCAMELFLDEGLQRAKELDDYYKKNGTVVGPLHGLPVSIKEHIDIKDKVTHSSYVGWLDRVSPETSVCVQSLYDSGAVLYIRTSEPQTMMHLDSNNNITGKTRNPWNTKLNPGGSSSGEGAIAAMKGSVFGLGSDIGGSVRGPAAFCGVWGLRPTSKRLSLMNTSCGYVDQVQELVYPVLGPLAGSADDIDLFMQASIGKEPWKTDAEVLPIPWKNVAEPEPKSLKIAIIYDDGYVKPTPPIIRGLKTAAKKLAAAGVEVVEWENIAVKEIVEAAYAGYNSDGNHTQKDKLAASGEPLLPLTAKSFSFGCGDAGLSGLEIQKLTYVRDSNRRKYLEQMNAAGIDFILSPTYVSVATKPETVNYWGYTNLWNMLDFPNVVFPTGLHVDPELDAKDESYEPRNDVEKYEYALYTGPEDFANAPIGLQLTGRRYTDETVVRAAKVLQGIISQA</sequence>
<dbReference type="Gene3D" id="3.90.1300.10">
    <property type="entry name" value="Amidase signature (AS) domain"/>
    <property type="match status" value="1"/>
</dbReference>
<keyword evidence="7" id="KW-1185">Reference proteome</keyword>
<feature type="active site" description="Acyl-ester intermediate" evidence="3">
    <location>
        <position position="248"/>
    </location>
</feature>
<organism evidence="6 7">
    <name type="scientific">Metschnikowia aff. pulcherrima</name>
    <dbReference type="NCBI Taxonomy" id="2163413"/>
    <lineage>
        <taxon>Eukaryota</taxon>
        <taxon>Fungi</taxon>
        <taxon>Dikarya</taxon>
        <taxon>Ascomycota</taxon>
        <taxon>Saccharomycotina</taxon>
        <taxon>Pichiomycetes</taxon>
        <taxon>Metschnikowiaceae</taxon>
        <taxon>Metschnikowia</taxon>
    </lineage>
</organism>
<evidence type="ECO:0000259" key="5">
    <source>
        <dbReference type="Pfam" id="PF01425"/>
    </source>
</evidence>
<feature type="active site" description="Charge relay system" evidence="3">
    <location>
        <position position="149"/>
    </location>
</feature>
<dbReference type="SUPFAM" id="SSF75304">
    <property type="entry name" value="Amidase signature (AS) enzymes"/>
    <property type="match status" value="1"/>
</dbReference>
<keyword evidence="2" id="KW-0378">Hydrolase</keyword>
<dbReference type="GO" id="GO:0016787">
    <property type="term" value="F:hydrolase activity"/>
    <property type="evidence" value="ECO:0007669"/>
    <property type="project" value="UniProtKB-KW"/>
</dbReference>
<gene>
    <name evidence="6" type="primary">MPUL0G02230</name>
    <name evidence="6" type="ORF">METSCH_G02230</name>
</gene>
<accession>A0A4P6XUB0</accession>
<dbReference type="EMBL" id="CP034462">
    <property type="protein sequence ID" value="QBM91180.1"/>
    <property type="molecule type" value="Genomic_DNA"/>
</dbReference>
<feature type="binding site" evidence="4">
    <location>
        <position position="224"/>
    </location>
    <ligand>
        <name>substrate</name>
    </ligand>
</feature>
<dbReference type="AlphaFoldDB" id="A0A4P6XUB0"/>
<dbReference type="PANTHER" id="PTHR46072">
    <property type="entry name" value="AMIDASE-RELATED-RELATED"/>
    <property type="match status" value="1"/>
</dbReference>
<evidence type="ECO:0000256" key="4">
    <source>
        <dbReference type="PIRSR" id="PIRSR001221-2"/>
    </source>
</evidence>
<dbReference type="Proteomes" id="UP000292447">
    <property type="component" value="Chromosome VII"/>
</dbReference>
<dbReference type="InterPro" id="IPR023631">
    <property type="entry name" value="Amidase_dom"/>
</dbReference>
<evidence type="ECO:0000256" key="3">
    <source>
        <dbReference type="PIRSR" id="PIRSR001221-1"/>
    </source>
</evidence>
<feature type="binding site" evidence="4">
    <location>
        <position position="198"/>
    </location>
    <ligand>
        <name>substrate</name>
    </ligand>
</feature>
<reference evidence="7" key="1">
    <citation type="submission" date="2019-03" db="EMBL/GenBank/DDBJ databases">
        <title>Snf2 controls pulcherriminic acid biosynthesis and connects pigmentation and antifungal activity of the yeast Metschnikowia pulcherrima.</title>
        <authorList>
            <person name="Gore-Lloyd D."/>
            <person name="Sumann I."/>
            <person name="Brachmann A.O."/>
            <person name="Schneeberger K."/>
            <person name="Ortiz-Merino R.A."/>
            <person name="Moreno-Beltran M."/>
            <person name="Schlaefli M."/>
            <person name="Kirner P."/>
            <person name="Santos Kron A."/>
            <person name="Wolfe K.H."/>
            <person name="Piel J."/>
            <person name="Ahrens C.H."/>
            <person name="Henk D."/>
            <person name="Freimoser F.M."/>
        </authorList>
    </citation>
    <scope>NUCLEOTIDE SEQUENCE [LARGE SCALE GENOMIC DNA]</scope>
    <source>
        <strain evidence="7">APC 1.2</strain>
    </source>
</reference>
<name>A0A4P6XUB0_9ASCO</name>
<feature type="domain" description="Amidase" evidence="5">
    <location>
        <begin position="93"/>
        <end position="545"/>
    </location>
</feature>
<feature type="active site" description="Charge relay system" evidence="3">
    <location>
        <position position="224"/>
    </location>
</feature>
<dbReference type="Pfam" id="PF01425">
    <property type="entry name" value="Amidase"/>
    <property type="match status" value="1"/>
</dbReference>
<comment type="similarity">
    <text evidence="1">Belongs to the amidase family.</text>
</comment>
<evidence type="ECO:0000256" key="1">
    <source>
        <dbReference type="ARBA" id="ARBA00009199"/>
    </source>
</evidence>
<evidence type="ECO:0000313" key="6">
    <source>
        <dbReference type="EMBL" id="QBM91180.1"/>
    </source>
</evidence>
<feature type="binding site" evidence="4">
    <location>
        <begin position="245"/>
        <end position="248"/>
    </location>
    <ligand>
        <name>substrate</name>
    </ligand>
</feature>
<evidence type="ECO:0000256" key="2">
    <source>
        <dbReference type="ARBA" id="ARBA00022801"/>
    </source>
</evidence>
<dbReference type="InterPro" id="IPR036928">
    <property type="entry name" value="AS_sf"/>
</dbReference>
<dbReference type="PIRSF" id="PIRSF001221">
    <property type="entry name" value="Amidase_fungi"/>
    <property type="match status" value="1"/>
</dbReference>
<protein>
    <submittedName>
        <fullName evidence="6">Amidase</fullName>
    </submittedName>
</protein>
<dbReference type="STRING" id="2163413.A0A4P6XUB0"/>
<evidence type="ECO:0000313" key="7">
    <source>
        <dbReference type="Proteomes" id="UP000292447"/>
    </source>
</evidence>
<proteinExistence type="inferred from homology"/>